<evidence type="ECO:0000259" key="2">
    <source>
        <dbReference type="Pfam" id="PF23394"/>
    </source>
</evidence>
<protein>
    <submittedName>
        <fullName evidence="4">Uncharacterized protein</fullName>
    </submittedName>
</protein>
<dbReference type="InterPro" id="IPR055528">
    <property type="entry name" value="DUF7102"/>
</dbReference>
<dbReference type="GeneID" id="63725306"/>
<dbReference type="OrthoDB" id="3647246at2759"/>
<evidence type="ECO:0000313" key="4">
    <source>
        <dbReference type="EMBL" id="OJI98745.1"/>
    </source>
</evidence>
<dbReference type="VEuPathDB" id="FungiDB:ASPVEDRAFT_25598"/>
<dbReference type="InterPro" id="IPR057559">
    <property type="entry name" value="SAM_6"/>
</dbReference>
<evidence type="ECO:0000313" key="5">
    <source>
        <dbReference type="Proteomes" id="UP000184073"/>
    </source>
</evidence>
<reference evidence="5" key="1">
    <citation type="journal article" date="2017" name="Genome Biol.">
        <title>Comparative genomics reveals high biological diversity and specific adaptations in the industrially and medically important fungal genus Aspergillus.</title>
        <authorList>
            <person name="de Vries R.P."/>
            <person name="Riley R."/>
            <person name="Wiebenga A."/>
            <person name="Aguilar-Osorio G."/>
            <person name="Amillis S."/>
            <person name="Uchima C.A."/>
            <person name="Anderluh G."/>
            <person name="Asadollahi M."/>
            <person name="Askin M."/>
            <person name="Barry K."/>
            <person name="Battaglia E."/>
            <person name="Bayram O."/>
            <person name="Benocci T."/>
            <person name="Braus-Stromeyer S.A."/>
            <person name="Caldana C."/>
            <person name="Canovas D."/>
            <person name="Cerqueira G.C."/>
            <person name="Chen F."/>
            <person name="Chen W."/>
            <person name="Choi C."/>
            <person name="Clum A."/>
            <person name="Dos Santos R.A."/>
            <person name="Damasio A.R."/>
            <person name="Diallinas G."/>
            <person name="Emri T."/>
            <person name="Fekete E."/>
            <person name="Flipphi M."/>
            <person name="Freyberg S."/>
            <person name="Gallo A."/>
            <person name="Gournas C."/>
            <person name="Habgood R."/>
            <person name="Hainaut M."/>
            <person name="Harispe M.L."/>
            <person name="Henrissat B."/>
            <person name="Hilden K.S."/>
            <person name="Hope R."/>
            <person name="Hossain A."/>
            <person name="Karabika E."/>
            <person name="Karaffa L."/>
            <person name="Karanyi Z."/>
            <person name="Krasevec N."/>
            <person name="Kuo A."/>
            <person name="Kusch H."/>
            <person name="LaButti K."/>
            <person name="Lagendijk E.L."/>
            <person name="Lapidus A."/>
            <person name="Levasseur A."/>
            <person name="Lindquist E."/>
            <person name="Lipzen A."/>
            <person name="Logrieco A.F."/>
            <person name="MacCabe A."/>
            <person name="Maekelae M.R."/>
            <person name="Malavazi I."/>
            <person name="Melin P."/>
            <person name="Meyer V."/>
            <person name="Mielnichuk N."/>
            <person name="Miskei M."/>
            <person name="Molnar A.P."/>
            <person name="Mule G."/>
            <person name="Ngan C.Y."/>
            <person name="Orejas M."/>
            <person name="Orosz E."/>
            <person name="Ouedraogo J.P."/>
            <person name="Overkamp K.M."/>
            <person name="Park H.-S."/>
            <person name="Perrone G."/>
            <person name="Piumi F."/>
            <person name="Punt P.J."/>
            <person name="Ram A.F."/>
            <person name="Ramon A."/>
            <person name="Rauscher S."/>
            <person name="Record E."/>
            <person name="Riano-Pachon D.M."/>
            <person name="Robert V."/>
            <person name="Roehrig J."/>
            <person name="Ruller R."/>
            <person name="Salamov A."/>
            <person name="Salih N.S."/>
            <person name="Samson R.A."/>
            <person name="Sandor E."/>
            <person name="Sanguinetti M."/>
            <person name="Schuetze T."/>
            <person name="Sepcic K."/>
            <person name="Shelest E."/>
            <person name="Sherlock G."/>
            <person name="Sophianopoulou V."/>
            <person name="Squina F.M."/>
            <person name="Sun H."/>
            <person name="Susca A."/>
            <person name="Todd R.B."/>
            <person name="Tsang A."/>
            <person name="Unkles S.E."/>
            <person name="van de Wiele N."/>
            <person name="van Rossen-Uffink D."/>
            <person name="Oliveira J.V."/>
            <person name="Vesth T.C."/>
            <person name="Visser J."/>
            <person name="Yu J.-H."/>
            <person name="Zhou M."/>
            <person name="Andersen M.R."/>
            <person name="Archer D.B."/>
            <person name="Baker S.E."/>
            <person name="Benoit I."/>
            <person name="Brakhage A.A."/>
            <person name="Braus G.H."/>
            <person name="Fischer R."/>
            <person name="Frisvad J.C."/>
            <person name="Goldman G.H."/>
            <person name="Houbraken J."/>
            <person name="Oakley B."/>
            <person name="Pocsi I."/>
            <person name="Scazzocchio C."/>
            <person name="Seiboth B."/>
            <person name="vanKuyk P.A."/>
            <person name="Wortman J."/>
            <person name="Dyer P.S."/>
            <person name="Grigoriev I.V."/>
        </authorList>
    </citation>
    <scope>NUCLEOTIDE SEQUENCE [LARGE SCALE GENOMIC DNA]</scope>
    <source>
        <strain evidence="5">CBS 583.65</strain>
    </source>
</reference>
<evidence type="ECO:0000256" key="1">
    <source>
        <dbReference type="SAM" id="MobiDB-lite"/>
    </source>
</evidence>
<name>A0A1L9PBB2_ASPVE</name>
<dbReference type="EMBL" id="KV878126">
    <property type="protein sequence ID" value="OJI98745.1"/>
    <property type="molecule type" value="Genomic_DNA"/>
</dbReference>
<feature type="region of interest" description="Disordered" evidence="1">
    <location>
        <begin position="496"/>
        <end position="521"/>
    </location>
</feature>
<feature type="region of interest" description="Disordered" evidence="1">
    <location>
        <begin position="331"/>
        <end position="354"/>
    </location>
</feature>
<sequence>MDPLLLDYARLHGIASDYTAVDLHALIDDTLKYGPKGEPPLQHTELKCHNRLNTARTLLESNIRREKLCLSKEGARFLTALIRDNQAQSLVINWDDLLPNFHRVDDTKIDPPIFSLESESDVRLSKKPLWYSAHDIELELFNTSQELANAPNPLASLQMNKNSLMDKVKRDKLKCSKESFSLIQSVRDDSGPSVLEFEDVLGSILEEIHTKSTTPILRPLSADCLTSSPTPMFDEHMLPTPVSLASNGLEVLRHHSAPSGLECEYIINKTRYSLVPNRESQCDSIGLSEEDDSTHDTPKIDIEYSSKTGFSSLGAYNEENNSMVIATLEPSSSSLTKSNPSDEHDTCNSNTRLNNRTSATTSVKVPFSEYMKETEGRRDVKLQHTQLYLGTSSGNELSREEPESLSRHVAFTVTKRPQEVRAGPQNQYTLELHGVHDTKTPVLQSRRVTLGSLSSYMETRGRGNKRQIPAKSPYFLGEASRGPEQQNNYLDPSFKERQQQNVAASSSLRTPPIPTLQAPRYPTQHDGLALFISTRLLKTHLQLIQCLEGSDHPPHFIYRDYENGSSRCQPKQRPKDSSSQHFQTVSIHSPDEADIILSPRTGIILTTSQATMQLYLPGHKSTSIQPNISQIKAVNSPLRESIYRLSTRYQQLYVFISHSTEQSQRSKPRVSNPQLSANKSLLDSLTSLSAFCTSLSEYSSITPLMIPSVPESAASWILALAHKHICQLPPQRPNSLSQYTIAFTPVNPKPQLGALLENPGESVWELFLRRMGLNPYAAHVVLAVLRRDGEYVANGSGFHESRVQQTGVGYLSRFVEMTPEGRKALFGGLLGERVLKRVDSLVERDWQCDWALNFDDGIE</sequence>
<gene>
    <name evidence="4" type="ORF">ASPVEDRAFT_25598</name>
</gene>
<dbReference type="Pfam" id="PF23394">
    <property type="entry name" value="DUF7102"/>
    <property type="match status" value="1"/>
</dbReference>
<dbReference type="Pfam" id="PF23395">
    <property type="entry name" value="SAM_6"/>
    <property type="match status" value="1"/>
</dbReference>
<proteinExistence type="predicted"/>
<dbReference type="Proteomes" id="UP000184073">
    <property type="component" value="Unassembled WGS sequence"/>
</dbReference>
<feature type="domain" description="DUF7102" evidence="2">
    <location>
        <begin position="529"/>
        <end position="728"/>
    </location>
</feature>
<dbReference type="RefSeq" id="XP_040664508.1">
    <property type="nucleotide sequence ID" value="XM_040809795.1"/>
</dbReference>
<organism evidence="4 5">
    <name type="scientific">Aspergillus versicolor CBS 583.65</name>
    <dbReference type="NCBI Taxonomy" id="1036611"/>
    <lineage>
        <taxon>Eukaryota</taxon>
        <taxon>Fungi</taxon>
        <taxon>Dikarya</taxon>
        <taxon>Ascomycota</taxon>
        <taxon>Pezizomycotina</taxon>
        <taxon>Eurotiomycetes</taxon>
        <taxon>Eurotiomycetidae</taxon>
        <taxon>Eurotiales</taxon>
        <taxon>Aspergillaceae</taxon>
        <taxon>Aspergillus</taxon>
        <taxon>Aspergillus subgen. Nidulantes</taxon>
    </lineage>
</organism>
<evidence type="ECO:0000259" key="3">
    <source>
        <dbReference type="Pfam" id="PF23395"/>
    </source>
</evidence>
<feature type="domain" description="SAM-like" evidence="3">
    <location>
        <begin position="760"/>
        <end position="841"/>
    </location>
</feature>
<accession>A0A1L9PBB2</accession>
<dbReference type="AlphaFoldDB" id="A0A1L9PBB2"/>
<feature type="compositionally biased region" description="Polar residues" evidence="1">
    <location>
        <begin position="499"/>
        <end position="509"/>
    </location>
</feature>
<keyword evidence="5" id="KW-1185">Reference proteome</keyword>